<comment type="similarity">
    <text evidence="1">Belongs to the glycosyltransferase 2 family.</text>
</comment>
<dbReference type="Pfam" id="PF13641">
    <property type="entry name" value="Glyco_tranf_2_3"/>
    <property type="match status" value="1"/>
</dbReference>
<dbReference type="PANTHER" id="PTHR43630:SF1">
    <property type="entry name" value="POLY-BETA-1,6-N-ACETYL-D-GLUCOSAMINE SYNTHASE"/>
    <property type="match status" value="1"/>
</dbReference>
<reference evidence="5 6" key="1">
    <citation type="submission" date="2024-10" db="EMBL/GenBank/DDBJ databases">
        <title>The Natural Products Discovery Center: Release of the First 8490 Sequenced Strains for Exploring Actinobacteria Biosynthetic Diversity.</title>
        <authorList>
            <person name="Kalkreuter E."/>
            <person name="Kautsar S.A."/>
            <person name="Yang D."/>
            <person name="Bader C.D."/>
            <person name="Teijaro C.N."/>
            <person name="Fluegel L."/>
            <person name="Davis C.M."/>
            <person name="Simpson J.R."/>
            <person name="Lauterbach L."/>
            <person name="Steele A.D."/>
            <person name="Gui C."/>
            <person name="Meng S."/>
            <person name="Li G."/>
            <person name="Viehrig K."/>
            <person name="Ye F."/>
            <person name="Su P."/>
            <person name="Kiefer A.F."/>
            <person name="Nichols A."/>
            <person name="Cepeda A.J."/>
            <person name="Yan W."/>
            <person name="Fan B."/>
            <person name="Jiang Y."/>
            <person name="Adhikari A."/>
            <person name="Zheng C.-J."/>
            <person name="Schuster L."/>
            <person name="Cowan T.M."/>
            <person name="Smanski M.J."/>
            <person name="Chevrette M.G."/>
            <person name="De Carvalho L.P.S."/>
            <person name="Shen B."/>
        </authorList>
    </citation>
    <scope>NUCLEOTIDE SEQUENCE [LARGE SCALE GENOMIC DNA]</scope>
    <source>
        <strain evidence="5 6">NPDC019481</strain>
    </source>
</reference>
<dbReference type="SUPFAM" id="SSF53448">
    <property type="entry name" value="Nucleotide-diphospho-sugar transferases"/>
    <property type="match status" value="1"/>
</dbReference>
<dbReference type="GO" id="GO:0016757">
    <property type="term" value="F:glycosyltransferase activity"/>
    <property type="evidence" value="ECO:0007669"/>
    <property type="project" value="UniProtKB-KW"/>
</dbReference>
<evidence type="ECO:0000256" key="1">
    <source>
        <dbReference type="ARBA" id="ARBA00006739"/>
    </source>
</evidence>
<proteinExistence type="inferred from homology"/>
<gene>
    <name evidence="5" type="ORF">ACH47X_11740</name>
</gene>
<keyword evidence="4" id="KW-1133">Transmembrane helix</keyword>
<feature type="transmembrane region" description="Helical" evidence="4">
    <location>
        <begin position="377"/>
        <end position="397"/>
    </location>
</feature>
<name>A0ABW7XJC0_9MICO</name>
<keyword evidence="6" id="KW-1185">Reference proteome</keyword>
<feature type="transmembrane region" description="Helical" evidence="4">
    <location>
        <begin position="344"/>
        <end position="365"/>
    </location>
</feature>
<evidence type="ECO:0000313" key="5">
    <source>
        <dbReference type="EMBL" id="MFI2487577.1"/>
    </source>
</evidence>
<dbReference type="EC" id="2.4.-.-" evidence="5"/>
<feature type="transmembrane region" description="Helical" evidence="4">
    <location>
        <begin position="299"/>
        <end position="332"/>
    </location>
</feature>
<keyword evidence="2 5" id="KW-0328">Glycosyltransferase</keyword>
<protein>
    <submittedName>
        <fullName evidence="5">Glycosyltransferase</fullName>
        <ecNumber evidence="5">2.4.-.-</ecNumber>
    </submittedName>
</protein>
<sequence>MNQALAAAVLVFGVTVLVVSLARLLIVPCALWFEARHRRPPAGTPPHASTIFAPPPAAPPSVSVIVPAYNEGVVLDACIRSIARSDYPDFEIVCVDDGSTDDTFAQLQALEAELPRVRALTQPNAGKGAALNRGLQHARGEVLVLVDADGVFRPDTLREMVRAFADSRIGAVCGDDRTVNLDRVQTRYLALVSHVGTGLVRRALDVLRCLPIVSGNTGAFRRDVLERTGPLREDTVGEDLELTWRVYRAGYRVAFAPRALVHAESPSTLRGLWKQRVRWARGLLQSVRRHRDMVGNPRYGIFGPYLALTVATQVLLPVVQVAAFVVLVVLAFLGDTSALPDTVWGVVLFTGLALSVVLLLVAVLLDRSPGDLRHAWTLPLWPFYSAMMSLVMLRALWLELRGADNRWNKLDRTGTISIDTNLDGAPETSADTRQDR</sequence>
<evidence type="ECO:0000256" key="2">
    <source>
        <dbReference type="ARBA" id="ARBA00022676"/>
    </source>
</evidence>
<comment type="caution">
    <text evidence="5">The sequence shown here is derived from an EMBL/GenBank/DDBJ whole genome shotgun (WGS) entry which is preliminary data.</text>
</comment>
<keyword evidence="3 5" id="KW-0808">Transferase</keyword>
<dbReference type="Proteomes" id="UP001611580">
    <property type="component" value="Unassembled WGS sequence"/>
</dbReference>
<dbReference type="PANTHER" id="PTHR43630">
    <property type="entry name" value="POLY-BETA-1,6-N-ACETYL-D-GLUCOSAMINE SYNTHASE"/>
    <property type="match status" value="1"/>
</dbReference>
<dbReference type="RefSeq" id="WP_397404416.1">
    <property type="nucleotide sequence ID" value="NZ_JBIRYI010000006.1"/>
</dbReference>
<dbReference type="Gene3D" id="3.90.550.10">
    <property type="entry name" value="Spore Coat Polysaccharide Biosynthesis Protein SpsA, Chain A"/>
    <property type="match status" value="1"/>
</dbReference>
<dbReference type="InterPro" id="IPR029044">
    <property type="entry name" value="Nucleotide-diphossugar_trans"/>
</dbReference>
<keyword evidence="4" id="KW-0472">Membrane</keyword>
<evidence type="ECO:0000256" key="4">
    <source>
        <dbReference type="SAM" id="Phobius"/>
    </source>
</evidence>
<evidence type="ECO:0000313" key="6">
    <source>
        <dbReference type="Proteomes" id="UP001611580"/>
    </source>
</evidence>
<organism evidence="5 6">
    <name type="scientific">Promicromonospora kroppenstedtii</name>
    <dbReference type="NCBI Taxonomy" id="440482"/>
    <lineage>
        <taxon>Bacteria</taxon>
        <taxon>Bacillati</taxon>
        <taxon>Actinomycetota</taxon>
        <taxon>Actinomycetes</taxon>
        <taxon>Micrococcales</taxon>
        <taxon>Promicromonosporaceae</taxon>
        <taxon>Promicromonospora</taxon>
    </lineage>
</organism>
<dbReference type="EMBL" id="JBIRYI010000006">
    <property type="protein sequence ID" value="MFI2487577.1"/>
    <property type="molecule type" value="Genomic_DNA"/>
</dbReference>
<accession>A0ABW7XJC0</accession>
<feature type="transmembrane region" description="Helical" evidence="4">
    <location>
        <begin position="6"/>
        <end position="33"/>
    </location>
</feature>
<keyword evidence="4" id="KW-0812">Transmembrane</keyword>
<dbReference type="CDD" id="cd06423">
    <property type="entry name" value="CESA_like"/>
    <property type="match status" value="1"/>
</dbReference>
<evidence type="ECO:0000256" key="3">
    <source>
        <dbReference type="ARBA" id="ARBA00022679"/>
    </source>
</evidence>